<evidence type="ECO:0000313" key="1">
    <source>
        <dbReference type="EMBL" id="KAE8764053.1"/>
    </source>
</evidence>
<name>A0A7J5UQ30_9MICO</name>
<dbReference type="Pfam" id="PF10905">
    <property type="entry name" value="DUF2695"/>
    <property type="match status" value="1"/>
</dbReference>
<protein>
    <submittedName>
        <fullName evidence="1">DUF2695 domain-containing protein</fullName>
    </submittedName>
</protein>
<dbReference type="Proteomes" id="UP000451860">
    <property type="component" value="Unassembled WGS sequence"/>
</dbReference>
<organism evidence="1 2">
    <name type="scientific">Georgenia thermotolerans</name>
    <dbReference type="NCBI Taxonomy" id="527326"/>
    <lineage>
        <taxon>Bacteria</taxon>
        <taxon>Bacillati</taxon>
        <taxon>Actinomycetota</taxon>
        <taxon>Actinomycetes</taxon>
        <taxon>Micrococcales</taxon>
        <taxon>Bogoriellaceae</taxon>
        <taxon>Georgenia</taxon>
    </lineage>
</organism>
<proteinExistence type="predicted"/>
<accession>A0A7J5UQ30</accession>
<dbReference type="InterPro" id="IPR024248">
    <property type="entry name" value="DUF2695"/>
</dbReference>
<reference evidence="1 2" key="1">
    <citation type="submission" date="2019-10" db="EMBL/GenBank/DDBJ databases">
        <title>Georgenia wutianyii sp. nov. and Georgenia yuyongxinii sp. nov. isolated from plateau pika (Ochotona curzoniae) in the Qinghai-Tibet plateau of China.</title>
        <authorList>
            <person name="Tian Z."/>
        </authorList>
    </citation>
    <scope>NUCLEOTIDE SEQUENCE [LARGE SCALE GENOMIC DNA]</scope>
    <source>
        <strain evidence="1 2">DSM 21501</strain>
    </source>
</reference>
<dbReference type="EMBL" id="WHJE01000045">
    <property type="protein sequence ID" value="KAE8764053.1"/>
    <property type="molecule type" value="Genomic_DNA"/>
</dbReference>
<gene>
    <name evidence="1" type="ORF">GB883_11065</name>
</gene>
<keyword evidence="2" id="KW-1185">Reference proteome</keyword>
<dbReference type="RefSeq" id="WP_152204386.1">
    <property type="nucleotide sequence ID" value="NZ_VUKF01000051.1"/>
</dbReference>
<comment type="caution">
    <text evidence="1">The sequence shown here is derived from an EMBL/GenBank/DDBJ whole genome shotgun (WGS) entry which is preliminary data.</text>
</comment>
<dbReference type="OrthoDB" id="4866170at2"/>
<dbReference type="AlphaFoldDB" id="A0A7J5UQ30"/>
<evidence type="ECO:0000313" key="2">
    <source>
        <dbReference type="Proteomes" id="UP000451860"/>
    </source>
</evidence>
<sequence>MSVDDGVQVLELELAGLAEALTAPRLGECLMCFTNRMLAEFGCDHTLRWSRRYQQLQAPQAYGLRRRLLSQGICCDCDIFARGWDVAVSTVVDRESGQECWPPEVTGCRRVRRGSTQPCTLWAPRAGRP</sequence>